<feature type="compositionally biased region" description="Low complexity" evidence="2">
    <location>
        <begin position="27"/>
        <end position="36"/>
    </location>
</feature>
<sequence>MSADTITNPPTTGESKSARKKREKAEAAAAAQAASQPQQDSDGQKTPEITETNGDSFESSHMKELQKNLRNVNKKLNSMTKLDSILAENPDKSLDELLASRKINADQKAQASKKPALQAQAAQLEAQIAQYKKVDADYQSRMSAQHSHLTSTHQSEIEKLKASVKEEHEAALTAVLREKLLTFSQFLRAAAAKRVIEEEADTDESKAFEGALLLVYGGDDKAVDAALSLIEGSDEQVPSVEGELLPIKYSQVKQAAVGFGAFPGEETAQEEAPVESTDATNVQPEDTIPSSDPTIAHAGLTELGINQSAEEEKPIVIADAEPQSIAEASTGDESANKSAETQWDNAAATAGTDQELDDSYEMVPRPADETEAVHEPAQPQSTSSWADQTSANATATEAAAENNNATNGLASTDAEGFQSVEKRGGRGGQQGRGGRGRGRGGQGRGAMELWDVYLDLLPLLHFSVPDGWKKKIAPAFEPFYDGTDKTLTIIFLSLLASVSPHFFLNLFAAHSFGFHITDGWLLFSGCTCTSRRGVCSLCAKLWFAKDFKFEVLSKVWRRGPVEGTV</sequence>
<feature type="region of interest" description="Disordered" evidence="2">
    <location>
        <begin position="366"/>
        <end position="443"/>
    </location>
</feature>
<name>A0A4S9DDQ3_AURPU</name>
<feature type="domain" description="YAG7-like dimerisation" evidence="3">
    <location>
        <begin position="176"/>
        <end position="256"/>
    </location>
</feature>
<reference evidence="4" key="1">
    <citation type="submission" date="2018-10" db="EMBL/GenBank/DDBJ databases">
        <title>Fifty Aureobasidium pullulans genomes reveal a recombining polyextremotolerant generalist.</title>
        <authorList>
            <person name="Gostincar C."/>
            <person name="Turk M."/>
            <person name="Zajc J."/>
            <person name="Gunde-Cimerman N."/>
        </authorList>
    </citation>
    <scope>NUCLEOTIDE SEQUENCE [LARGE SCALE GENOMIC DNA]</scope>
    <source>
        <strain evidence="4">EXF-10085</strain>
    </source>
</reference>
<keyword evidence="1" id="KW-0175">Coiled coil</keyword>
<feature type="compositionally biased region" description="Polar residues" evidence="2">
    <location>
        <begin position="378"/>
        <end position="390"/>
    </location>
</feature>
<gene>
    <name evidence="4" type="ORF">D6D13_00664</name>
</gene>
<evidence type="ECO:0000256" key="1">
    <source>
        <dbReference type="SAM" id="Coils"/>
    </source>
</evidence>
<feature type="region of interest" description="Disordered" evidence="2">
    <location>
        <begin position="1"/>
        <end position="72"/>
    </location>
</feature>
<evidence type="ECO:0000256" key="2">
    <source>
        <dbReference type="SAM" id="MobiDB-lite"/>
    </source>
</evidence>
<evidence type="ECO:0000259" key="3">
    <source>
        <dbReference type="Pfam" id="PF26434"/>
    </source>
</evidence>
<feature type="compositionally biased region" description="Polar residues" evidence="2">
    <location>
        <begin position="47"/>
        <end position="57"/>
    </location>
</feature>
<evidence type="ECO:0000313" key="4">
    <source>
        <dbReference type="EMBL" id="THX17264.1"/>
    </source>
</evidence>
<proteinExistence type="predicted"/>
<feature type="compositionally biased region" description="Basic and acidic residues" evidence="2">
    <location>
        <begin position="58"/>
        <end position="67"/>
    </location>
</feature>
<feature type="compositionally biased region" description="Gly residues" evidence="2">
    <location>
        <begin position="426"/>
        <end position="443"/>
    </location>
</feature>
<comment type="caution">
    <text evidence="4">The sequence shown here is derived from an EMBL/GenBank/DDBJ whole genome shotgun (WGS) entry which is preliminary data.</text>
</comment>
<feature type="compositionally biased region" description="Low complexity" evidence="2">
    <location>
        <begin position="391"/>
        <end position="407"/>
    </location>
</feature>
<dbReference type="AlphaFoldDB" id="A0A4S9DDQ3"/>
<accession>A0A4S9DDQ3</accession>
<feature type="compositionally biased region" description="Polar residues" evidence="2">
    <location>
        <begin position="277"/>
        <end position="293"/>
    </location>
</feature>
<feature type="coiled-coil region" evidence="1">
    <location>
        <begin position="114"/>
        <end position="141"/>
    </location>
</feature>
<feature type="region of interest" description="Disordered" evidence="2">
    <location>
        <begin position="266"/>
        <end position="295"/>
    </location>
</feature>
<dbReference type="InterPro" id="IPR058602">
    <property type="entry name" value="YAG7_dimerisation_dom"/>
</dbReference>
<protein>
    <recommendedName>
        <fullName evidence="3">YAG7-like dimerisation domain-containing protein</fullName>
    </recommendedName>
</protein>
<dbReference type="EMBL" id="QZAS01000002">
    <property type="protein sequence ID" value="THX17264.1"/>
    <property type="molecule type" value="Genomic_DNA"/>
</dbReference>
<dbReference type="Pfam" id="PF26434">
    <property type="entry name" value="YAG7_C"/>
    <property type="match status" value="1"/>
</dbReference>
<feature type="compositionally biased region" description="Polar residues" evidence="2">
    <location>
        <begin position="1"/>
        <end position="13"/>
    </location>
</feature>
<organism evidence="4">
    <name type="scientific">Aureobasidium pullulans</name>
    <name type="common">Black yeast</name>
    <name type="synonym">Pullularia pullulans</name>
    <dbReference type="NCBI Taxonomy" id="5580"/>
    <lineage>
        <taxon>Eukaryota</taxon>
        <taxon>Fungi</taxon>
        <taxon>Dikarya</taxon>
        <taxon>Ascomycota</taxon>
        <taxon>Pezizomycotina</taxon>
        <taxon>Dothideomycetes</taxon>
        <taxon>Dothideomycetidae</taxon>
        <taxon>Dothideales</taxon>
        <taxon>Saccotheciaceae</taxon>
        <taxon>Aureobasidium</taxon>
    </lineage>
</organism>